<reference evidence="1 2" key="1">
    <citation type="journal article" date="2014" name="Genome Biol. Evol.">
        <title>Composite Conserved Promoter-Terminator Motifs (PeSLs) that Mediate Modular Shuffling in the Diverse T4-Like Myoviruses.</title>
        <authorList>
            <person name="Comeau A.M."/>
            <person name="Arbiol C."/>
            <person name="Krisch H.M."/>
        </authorList>
    </citation>
    <scope>NUCLEOTIDE SEQUENCE [LARGE SCALE GENOMIC DNA]</scope>
</reference>
<dbReference type="EMBL" id="HQ317393">
    <property type="protein sequence ID" value="AGN30097.2"/>
    <property type="molecule type" value="Genomic_DNA"/>
</dbReference>
<sequence length="86" mass="10282">MLKSFIELNEMTYQELRDLTINEIHALVKKLKRQLPKEYKDIIDLLEPDMYEDLIAEIAYDGGLKGKKFTNLKIPKRILDRYADYF</sequence>
<evidence type="ECO:0000313" key="2">
    <source>
        <dbReference type="Proteomes" id="UP000201461"/>
    </source>
</evidence>
<keyword evidence="2" id="KW-1185">Reference proteome</keyword>
<protein>
    <submittedName>
        <fullName evidence="1">Uncharacterized protein</fullName>
    </submittedName>
</protein>
<proteinExistence type="predicted"/>
<dbReference type="Proteomes" id="UP000201461">
    <property type="component" value="Segment"/>
</dbReference>
<dbReference type="OrthoDB" id="22935at10239"/>
<dbReference type="RefSeq" id="YP_008125246.2">
    <property type="nucleotide sequence ID" value="NC_021529.2"/>
</dbReference>
<accession>R9TJ27</accession>
<gene>
    <name evidence="1" type="ORF">VPFG_00095</name>
</gene>
<name>R9TJ27_9CAUD</name>
<dbReference type="KEGG" id="vg:15926548"/>
<evidence type="ECO:0000313" key="1">
    <source>
        <dbReference type="EMBL" id="AGN30097.2"/>
    </source>
</evidence>
<organism evidence="1 2">
    <name type="scientific">Vibrio phage nt-1</name>
    <dbReference type="NCBI Taxonomy" id="115992"/>
    <lineage>
        <taxon>Viruses</taxon>
        <taxon>Duplodnaviria</taxon>
        <taxon>Heunggongvirae</taxon>
        <taxon>Uroviricota</taxon>
        <taxon>Caudoviricetes</taxon>
        <taxon>Pantevenvirales</taxon>
        <taxon>Straboviridae</taxon>
        <taxon>Mylasvirus</taxon>
        <taxon>Mylasvirus persius</taxon>
    </lineage>
</organism>
<dbReference type="GeneID" id="15926548"/>